<dbReference type="InterPro" id="IPR050560">
    <property type="entry name" value="MYB_TF"/>
</dbReference>
<evidence type="ECO:0008006" key="7">
    <source>
        <dbReference type="Google" id="ProtNLM"/>
    </source>
</evidence>
<dbReference type="PROSITE" id="PS51294">
    <property type="entry name" value="HTH_MYB"/>
    <property type="match status" value="2"/>
</dbReference>
<dbReference type="FunFam" id="1.10.10.60:FF:000010">
    <property type="entry name" value="Transcriptional activator Myb isoform A"/>
    <property type="match status" value="1"/>
</dbReference>
<proteinExistence type="predicted"/>
<evidence type="ECO:0000259" key="3">
    <source>
        <dbReference type="PROSITE" id="PS50090"/>
    </source>
</evidence>
<evidence type="ECO:0000256" key="1">
    <source>
        <dbReference type="ARBA" id="ARBA00022737"/>
    </source>
</evidence>
<organism evidence="5 6">
    <name type="scientific">Stentor coeruleus</name>
    <dbReference type="NCBI Taxonomy" id="5963"/>
    <lineage>
        <taxon>Eukaryota</taxon>
        <taxon>Sar</taxon>
        <taxon>Alveolata</taxon>
        <taxon>Ciliophora</taxon>
        <taxon>Postciliodesmatophora</taxon>
        <taxon>Heterotrichea</taxon>
        <taxon>Heterotrichida</taxon>
        <taxon>Stentoridae</taxon>
        <taxon>Stentor</taxon>
    </lineage>
</organism>
<dbReference type="CDD" id="cd00167">
    <property type="entry name" value="SANT"/>
    <property type="match status" value="2"/>
</dbReference>
<name>A0A1R2BFX2_9CILI</name>
<comment type="caution">
    <text evidence="5">The sequence shown here is derived from an EMBL/GenBank/DDBJ whole genome shotgun (WGS) entry which is preliminary data.</text>
</comment>
<evidence type="ECO:0000259" key="4">
    <source>
        <dbReference type="PROSITE" id="PS51294"/>
    </source>
</evidence>
<evidence type="ECO:0000256" key="2">
    <source>
        <dbReference type="ARBA" id="ARBA00023125"/>
    </source>
</evidence>
<evidence type="ECO:0000313" key="5">
    <source>
        <dbReference type="EMBL" id="OMJ75620.1"/>
    </source>
</evidence>
<dbReference type="PANTHER" id="PTHR45614">
    <property type="entry name" value="MYB PROTEIN-RELATED"/>
    <property type="match status" value="1"/>
</dbReference>
<dbReference type="PANTHER" id="PTHR45614:SF232">
    <property type="entry name" value="TRANSCRIPTION FACTOR MYB3R-2"/>
    <property type="match status" value="1"/>
</dbReference>
<dbReference type="PROSITE" id="PS50090">
    <property type="entry name" value="MYB_LIKE"/>
    <property type="match status" value="2"/>
</dbReference>
<dbReference type="AlphaFoldDB" id="A0A1R2BFX2"/>
<protein>
    <recommendedName>
        <fullName evidence="7">Myb-like DNA-binding domain containing protein</fullName>
    </recommendedName>
</protein>
<dbReference type="Gene3D" id="1.10.10.60">
    <property type="entry name" value="Homeodomain-like"/>
    <property type="match status" value="2"/>
</dbReference>
<keyword evidence="6" id="KW-1185">Reference proteome</keyword>
<dbReference type="EMBL" id="MPUH01000680">
    <property type="protein sequence ID" value="OMJ75620.1"/>
    <property type="molecule type" value="Genomic_DNA"/>
</dbReference>
<dbReference type="InterPro" id="IPR001005">
    <property type="entry name" value="SANT/Myb"/>
</dbReference>
<gene>
    <name evidence="5" type="ORF">SteCoe_25211</name>
</gene>
<keyword evidence="2" id="KW-0238">DNA-binding</keyword>
<evidence type="ECO:0000313" key="6">
    <source>
        <dbReference type="Proteomes" id="UP000187209"/>
    </source>
</evidence>
<dbReference type="SMART" id="SM00717">
    <property type="entry name" value="SANT"/>
    <property type="match status" value="2"/>
</dbReference>
<feature type="domain" description="HTH myb-type" evidence="4">
    <location>
        <begin position="62"/>
        <end position="112"/>
    </location>
</feature>
<dbReference type="GO" id="GO:0000978">
    <property type="term" value="F:RNA polymerase II cis-regulatory region sequence-specific DNA binding"/>
    <property type="evidence" value="ECO:0007669"/>
    <property type="project" value="TreeGrafter"/>
</dbReference>
<reference evidence="5 6" key="1">
    <citation type="submission" date="2016-11" db="EMBL/GenBank/DDBJ databases">
        <title>The macronuclear genome of Stentor coeruleus: a giant cell with tiny introns.</title>
        <authorList>
            <person name="Slabodnick M."/>
            <person name="Ruby J.G."/>
            <person name="Reiff S.B."/>
            <person name="Swart E.C."/>
            <person name="Gosai S."/>
            <person name="Prabakaran S."/>
            <person name="Witkowska E."/>
            <person name="Larue G.E."/>
            <person name="Fisher S."/>
            <person name="Freeman R.M."/>
            <person name="Gunawardena J."/>
            <person name="Chu W."/>
            <person name="Stover N.A."/>
            <person name="Gregory B.D."/>
            <person name="Nowacki M."/>
            <person name="Derisi J."/>
            <person name="Roy S.W."/>
            <person name="Marshall W.F."/>
            <person name="Sood P."/>
        </authorList>
    </citation>
    <scope>NUCLEOTIDE SEQUENCE [LARGE SCALE GENOMIC DNA]</scope>
    <source>
        <strain evidence="5">WM001</strain>
    </source>
</reference>
<feature type="domain" description="Myb-like" evidence="3">
    <location>
        <begin position="1"/>
        <end position="57"/>
    </location>
</feature>
<dbReference type="SUPFAM" id="SSF46689">
    <property type="entry name" value="Homeodomain-like"/>
    <property type="match status" value="1"/>
</dbReference>
<accession>A0A1R2BFX2</accession>
<dbReference type="GO" id="GO:0005634">
    <property type="term" value="C:nucleus"/>
    <property type="evidence" value="ECO:0007669"/>
    <property type="project" value="TreeGrafter"/>
</dbReference>
<feature type="domain" description="HTH myb-type" evidence="4">
    <location>
        <begin position="1"/>
        <end position="61"/>
    </location>
</feature>
<feature type="domain" description="Myb-like" evidence="3">
    <location>
        <begin position="58"/>
        <end position="108"/>
    </location>
</feature>
<dbReference type="Proteomes" id="UP000187209">
    <property type="component" value="Unassembled WGS sequence"/>
</dbReference>
<dbReference type="GO" id="GO:0000981">
    <property type="term" value="F:DNA-binding transcription factor activity, RNA polymerase II-specific"/>
    <property type="evidence" value="ECO:0007669"/>
    <property type="project" value="TreeGrafter"/>
</dbReference>
<dbReference type="OrthoDB" id="2143914at2759"/>
<dbReference type="InterPro" id="IPR009057">
    <property type="entry name" value="Homeodomain-like_sf"/>
</dbReference>
<keyword evidence="1" id="KW-0677">Repeat</keyword>
<dbReference type="InterPro" id="IPR017930">
    <property type="entry name" value="Myb_dom"/>
</dbReference>
<sequence>MSNSRNAWTQDEDEIIKEIVLVQGMKKWTKIAKTIKDRLGIEGRTGKQCRERWHNHLNPDIKKETWTEEEENHIFELQKQFGNKWSEIATHMPGRTDNSIKNCFYSAIRRNLRKYNKKRPESEKLKGPLKSLLKKPSAKAILMKTSVVSAETQTPIVKPSKTIKKHLNSDIKPIDIVCPLISPLPNIGMFSFPMTPSTTPSIMSSKFTSSYFNFPDEISFMENMYTKNDVEPSKEVIKSEQTTPRYFLPHFSPKTTFQHYFTPRNSNSQ</sequence>
<dbReference type="Pfam" id="PF13921">
    <property type="entry name" value="Myb_DNA-bind_6"/>
    <property type="match status" value="1"/>
</dbReference>